<dbReference type="GO" id="GO:0016301">
    <property type="term" value="F:kinase activity"/>
    <property type="evidence" value="ECO:0007669"/>
    <property type="project" value="UniProtKB-KW"/>
</dbReference>
<name>A0A093UYL7_TALMA</name>
<dbReference type="EMBL" id="JPOX01000040">
    <property type="protein sequence ID" value="KFX42834.1"/>
    <property type="molecule type" value="Genomic_DNA"/>
</dbReference>
<feature type="compositionally biased region" description="Low complexity" evidence="1">
    <location>
        <begin position="65"/>
        <end position="78"/>
    </location>
</feature>
<keyword evidence="2" id="KW-0808">Transferase</keyword>
<reference evidence="2" key="1">
    <citation type="journal article" date="2014" name="PLoS Genet.">
        <title>Signature Gene Expression Reveals Novel Clues to the Molecular Mechanisms of Dimorphic Transition in Penicillium marneffei.</title>
        <authorList>
            <person name="Yang E."/>
            <person name="Wang G."/>
            <person name="Cai J."/>
            <person name="Woo P.C."/>
            <person name="Lau S.K."/>
            <person name="Yuen K.-Y."/>
            <person name="Chow W.-N."/>
            <person name="Lin X."/>
        </authorList>
    </citation>
    <scope>NUCLEOTIDE SEQUENCE [LARGE SCALE GENOMIC DNA]</scope>
    <source>
        <strain evidence="2">PM1</strain>
    </source>
</reference>
<accession>A0A093UYL7</accession>
<feature type="region of interest" description="Disordered" evidence="1">
    <location>
        <begin position="1"/>
        <end position="143"/>
    </location>
</feature>
<proteinExistence type="predicted"/>
<organism evidence="2">
    <name type="scientific">Talaromyces marneffei PM1</name>
    <dbReference type="NCBI Taxonomy" id="1077442"/>
    <lineage>
        <taxon>Eukaryota</taxon>
        <taxon>Fungi</taxon>
        <taxon>Dikarya</taxon>
        <taxon>Ascomycota</taxon>
        <taxon>Pezizomycotina</taxon>
        <taxon>Eurotiomycetes</taxon>
        <taxon>Eurotiomycetidae</taxon>
        <taxon>Eurotiales</taxon>
        <taxon>Trichocomaceae</taxon>
        <taxon>Talaromyces</taxon>
        <taxon>Talaromyces sect. Talaromyces</taxon>
    </lineage>
</organism>
<gene>
    <name evidence="2" type="ORF">GQ26_0400290</name>
</gene>
<feature type="region of interest" description="Disordered" evidence="1">
    <location>
        <begin position="416"/>
        <end position="436"/>
    </location>
</feature>
<keyword evidence="2" id="KW-0418">Kinase</keyword>
<feature type="compositionally biased region" description="Polar residues" evidence="1">
    <location>
        <begin position="130"/>
        <end position="141"/>
    </location>
</feature>
<evidence type="ECO:0000256" key="1">
    <source>
        <dbReference type="SAM" id="MobiDB-lite"/>
    </source>
</evidence>
<feature type="compositionally biased region" description="Polar residues" evidence="1">
    <location>
        <begin position="257"/>
        <end position="286"/>
    </location>
</feature>
<feature type="compositionally biased region" description="Basic residues" evidence="1">
    <location>
        <begin position="14"/>
        <end position="26"/>
    </location>
</feature>
<comment type="caution">
    <text evidence="2">The sequence shown here is derived from an EMBL/GenBank/DDBJ whole genome shotgun (WGS) entry which is preliminary data.</text>
</comment>
<sequence length="489" mass="53730">MPISLDNIKVFHPGPRKSRNKPKNVPHHASTYFHPAKSSLTPPTALQCPLPSRPPVSVTCYPLRSTTPSPTTSSTHTESSPDRANQDDDGSKNRVTCNLLPTNPPTEASPDPDSKQSGGQDEMGYDFASTDVNPVDSTTSSHAKRSLVLGSDNIHKDSHLNFTRGYGIASYEESRPPDDAIVPQSACASSDSASFRDDATAAYKSASPDHLSNSGDDGQILDPVLPDDKENTHHVNIETREEEHPHPPKRCRVDCPPSQTSPCQEGTQLSTALPLSEQPGSTLTRQSSTFSREIYDTITPCQVAGHDTSLYPEEIIPIDPAILNDGTAANDWQDTTLIFPGDGLLQESIPGDEHFPSIPHLEFCTSHTLNEKASLPLTLRSHFQTTPLDGQVEFLSWLFQSALSPYLAQPLDIRQTEATGSPRPTEQSAPRYSPDEDAFIVKLRNQKVTWKEIEQQFAQNFSYRARSSLQVHYYTKLNGKGTGKGKRKR</sequence>
<feature type="region of interest" description="Disordered" evidence="1">
    <location>
        <begin position="255"/>
        <end position="286"/>
    </location>
</feature>
<feature type="compositionally biased region" description="Basic and acidic residues" evidence="1">
    <location>
        <begin position="79"/>
        <end position="92"/>
    </location>
</feature>
<feature type="region of interest" description="Disordered" evidence="1">
    <location>
        <begin position="174"/>
        <end position="230"/>
    </location>
</feature>
<feature type="compositionally biased region" description="Polar residues" evidence="1">
    <location>
        <begin position="416"/>
        <end position="430"/>
    </location>
</feature>
<protein>
    <submittedName>
        <fullName evidence="2">Diacylglycerol kinase</fullName>
    </submittedName>
</protein>
<dbReference type="HOGENOM" id="CLU_557992_0_0_1"/>
<evidence type="ECO:0000313" key="2">
    <source>
        <dbReference type="EMBL" id="KFX42834.1"/>
    </source>
</evidence>
<dbReference type="AlphaFoldDB" id="A0A093UYL7"/>